<dbReference type="Pfam" id="PF12668">
    <property type="entry name" value="DUF3791"/>
    <property type="match status" value="1"/>
</dbReference>
<reference evidence="1 2" key="1">
    <citation type="submission" date="2024-03" db="EMBL/GenBank/DDBJ databases">
        <title>Human intestinal bacterial collection.</title>
        <authorList>
            <person name="Pauvert C."/>
            <person name="Hitch T.C.A."/>
            <person name="Clavel T."/>
        </authorList>
    </citation>
    <scope>NUCLEOTIDE SEQUENCE [LARGE SCALE GENOMIC DNA]</scope>
    <source>
        <strain evidence="1 2">CLA-AA-H190</strain>
    </source>
</reference>
<protein>
    <submittedName>
        <fullName evidence="1">DUF3990 domain-containing protein</fullName>
    </submittedName>
</protein>
<gene>
    <name evidence="1" type="ORF">WMO25_08600</name>
</gene>
<organism evidence="1 2">
    <name type="scientific">Coprococcus intestinihominis</name>
    <dbReference type="NCBI Taxonomy" id="3133154"/>
    <lineage>
        <taxon>Bacteria</taxon>
        <taxon>Bacillati</taxon>
        <taxon>Bacillota</taxon>
        <taxon>Clostridia</taxon>
        <taxon>Lachnospirales</taxon>
        <taxon>Lachnospiraceae</taxon>
        <taxon>Coprococcus</taxon>
    </lineage>
</organism>
<dbReference type="Pfam" id="PF13151">
    <property type="entry name" value="DUF3990"/>
    <property type="match status" value="1"/>
</dbReference>
<dbReference type="Proteomes" id="UP001469749">
    <property type="component" value="Unassembled WGS sequence"/>
</dbReference>
<evidence type="ECO:0000313" key="2">
    <source>
        <dbReference type="Proteomes" id="UP001469749"/>
    </source>
</evidence>
<proteinExistence type="predicted"/>
<name>A0ABV1B6Q8_9FIRM</name>
<dbReference type="InterPro" id="IPR025051">
    <property type="entry name" value="DUF3990"/>
</dbReference>
<comment type="caution">
    <text evidence="1">The sequence shown here is derived from an EMBL/GenBank/DDBJ whole genome shotgun (WGS) entry which is preliminary data.</text>
</comment>
<evidence type="ECO:0000313" key="1">
    <source>
        <dbReference type="EMBL" id="MEQ2365157.1"/>
    </source>
</evidence>
<dbReference type="EMBL" id="JBBMEK010000090">
    <property type="protein sequence ID" value="MEQ2365157.1"/>
    <property type="molecule type" value="Genomic_DNA"/>
</dbReference>
<dbReference type="InterPro" id="IPR024269">
    <property type="entry name" value="DUF3791"/>
</dbReference>
<accession>A0ABV1B6Q8</accession>
<sequence length="272" mass="32075">MMAYFYICGQGWLLDKRYGRIINSTGILNYIRKWGEYTMSAQTDCEMLAIRALENYATQHHIAGEMAADIFHKNQVFEKMLIQHEYLHQISINEVDEFVEKIISDASTELVVYHGSCYEFDEIDLRKSHNRRDFGKGFYTTILQSQSEEWGYRLSLREKRNKYYVYEYIFEENPELNVKRFDTLSEDWLEFIKENRSKGGLQHGYDVVIGPVADDNTMETVQLYIAGIFTASEAVNRLRYNKVNNQVSFHTSKALKYVRLIRRTAYDGKLHI</sequence>
<keyword evidence="2" id="KW-1185">Reference proteome</keyword>